<proteinExistence type="predicted"/>
<dbReference type="AlphaFoldDB" id="A0A8H7ZUM9"/>
<keyword evidence="2" id="KW-1185">Reference proteome</keyword>
<comment type="caution">
    <text evidence="1">The sequence shown here is derived from an EMBL/GenBank/DDBJ whole genome shotgun (WGS) entry which is preliminary data.</text>
</comment>
<dbReference type="Proteomes" id="UP000673691">
    <property type="component" value="Unassembled WGS sequence"/>
</dbReference>
<organism evidence="1 2">
    <name type="scientific">Olpidium bornovanus</name>
    <dbReference type="NCBI Taxonomy" id="278681"/>
    <lineage>
        <taxon>Eukaryota</taxon>
        <taxon>Fungi</taxon>
        <taxon>Fungi incertae sedis</taxon>
        <taxon>Olpidiomycota</taxon>
        <taxon>Olpidiomycotina</taxon>
        <taxon>Olpidiomycetes</taxon>
        <taxon>Olpidiales</taxon>
        <taxon>Olpidiaceae</taxon>
        <taxon>Olpidium</taxon>
    </lineage>
</organism>
<dbReference type="EMBL" id="JAEFCI010006778">
    <property type="protein sequence ID" value="KAG5459482.1"/>
    <property type="molecule type" value="Genomic_DNA"/>
</dbReference>
<protein>
    <submittedName>
        <fullName evidence="1">Uncharacterized protein</fullName>
    </submittedName>
</protein>
<gene>
    <name evidence="1" type="ORF">BJ554DRAFT_110</name>
</gene>
<reference evidence="1 2" key="1">
    <citation type="journal article" name="Sci. Rep.">
        <title>Genome-scale phylogenetic analyses confirm Olpidium as the closest living zoosporic fungus to the non-flagellated, terrestrial fungi.</title>
        <authorList>
            <person name="Chang Y."/>
            <person name="Rochon D."/>
            <person name="Sekimoto S."/>
            <person name="Wang Y."/>
            <person name="Chovatia M."/>
            <person name="Sandor L."/>
            <person name="Salamov A."/>
            <person name="Grigoriev I.V."/>
            <person name="Stajich J.E."/>
            <person name="Spatafora J.W."/>
        </authorList>
    </citation>
    <scope>NUCLEOTIDE SEQUENCE [LARGE SCALE GENOMIC DNA]</scope>
    <source>
        <strain evidence="1">S191</strain>
    </source>
</reference>
<evidence type="ECO:0000313" key="1">
    <source>
        <dbReference type="EMBL" id="KAG5459482.1"/>
    </source>
</evidence>
<name>A0A8H7ZUM9_9FUNG</name>
<accession>A0A8H7ZUM9</accession>
<evidence type="ECO:0000313" key="2">
    <source>
        <dbReference type="Proteomes" id="UP000673691"/>
    </source>
</evidence>
<sequence>MLSASHASHLAIQRSSPRHPRHTFRFLLSCSLWAESNSTVELDFFT</sequence>